<dbReference type="InterPro" id="IPR044492">
    <property type="entry name" value="P_typ_ATPase_HD_dom"/>
</dbReference>
<feature type="domain" description="Cation-transporting P-type ATPase N-terminal" evidence="11">
    <location>
        <begin position="5"/>
        <end position="78"/>
    </location>
</feature>
<dbReference type="Gene3D" id="3.40.1110.10">
    <property type="entry name" value="Calcium-transporting ATPase, cytoplasmic domain N"/>
    <property type="match status" value="1"/>
</dbReference>
<keyword evidence="8 10" id="KW-1133">Transmembrane helix</keyword>
<organism evidence="12 13">
    <name type="scientific">Candidatus Wolfebacteria bacterium RIFOXYD1_FULL_48_65</name>
    <dbReference type="NCBI Taxonomy" id="1802561"/>
    <lineage>
        <taxon>Bacteria</taxon>
        <taxon>Candidatus Wolfeibacteriota</taxon>
    </lineage>
</organism>
<comment type="caution">
    <text evidence="12">The sequence shown here is derived from an EMBL/GenBank/DDBJ whole genome shotgun (WGS) entry which is preliminary data.</text>
</comment>
<name>A0A1F8E2V0_9BACT</name>
<keyword evidence="4 10" id="KW-0812">Transmembrane</keyword>
<reference evidence="12 13" key="1">
    <citation type="journal article" date="2016" name="Nat. Commun.">
        <title>Thousands of microbial genomes shed light on interconnected biogeochemical processes in an aquifer system.</title>
        <authorList>
            <person name="Anantharaman K."/>
            <person name="Brown C.T."/>
            <person name="Hug L.A."/>
            <person name="Sharon I."/>
            <person name="Castelle C.J."/>
            <person name="Probst A.J."/>
            <person name="Thomas B.C."/>
            <person name="Singh A."/>
            <person name="Wilkins M.J."/>
            <person name="Karaoz U."/>
            <person name="Brodie E.L."/>
            <person name="Williams K.H."/>
            <person name="Hubbard S.S."/>
            <person name="Banfield J.F."/>
        </authorList>
    </citation>
    <scope>NUCLEOTIDE SEQUENCE [LARGE SCALE GENOMIC DNA]</scope>
</reference>
<feature type="transmembrane region" description="Helical" evidence="10">
    <location>
        <begin position="82"/>
        <end position="98"/>
    </location>
</feature>
<dbReference type="EMBL" id="MGIV01000012">
    <property type="protein sequence ID" value="OGM94619.1"/>
    <property type="molecule type" value="Genomic_DNA"/>
</dbReference>
<feature type="transmembrane region" description="Helical" evidence="10">
    <location>
        <begin position="271"/>
        <end position="296"/>
    </location>
</feature>
<evidence type="ECO:0000256" key="4">
    <source>
        <dbReference type="ARBA" id="ARBA00022692"/>
    </source>
</evidence>
<dbReference type="SUPFAM" id="SSF81665">
    <property type="entry name" value="Calcium ATPase, transmembrane domain M"/>
    <property type="match status" value="1"/>
</dbReference>
<keyword evidence="9 10" id="KW-0472">Membrane</keyword>
<evidence type="ECO:0000256" key="8">
    <source>
        <dbReference type="ARBA" id="ARBA00022989"/>
    </source>
</evidence>
<comment type="similarity">
    <text evidence="2">Belongs to the cation transport ATPase (P-type) (TC 3.A.3) family. Type IIA subfamily.</text>
</comment>
<dbReference type="InterPro" id="IPR004014">
    <property type="entry name" value="ATPase_P-typ_cation-transptr_N"/>
</dbReference>
<comment type="subcellular location">
    <subcellularLocation>
        <location evidence="1">Cell membrane</location>
        <topology evidence="1">Multi-pass membrane protein</topology>
    </subcellularLocation>
</comment>
<keyword evidence="3" id="KW-1003">Cell membrane</keyword>
<proteinExistence type="inferred from homology"/>
<evidence type="ECO:0000259" key="11">
    <source>
        <dbReference type="SMART" id="SM00831"/>
    </source>
</evidence>
<dbReference type="Proteomes" id="UP000179057">
    <property type="component" value="Unassembled WGS sequence"/>
</dbReference>
<dbReference type="GO" id="GO:0005524">
    <property type="term" value="F:ATP binding"/>
    <property type="evidence" value="ECO:0007669"/>
    <property type="project" value="UniProtKB-KW"/>
</dbReference>
<dbReference type="Pfam" id="PF00690">
    <property type="entry name" value="Cation_ATPase_N"/>
    <property type="match status" value="1"/>
</dbReference>
<feature type="transmembrane region" description="Helical" evidence="10">
    <location>
        <begin position="862"/>
        <end position="885"/>
    </location>
</feature>
<dbReference type="Pfam" id="PF00122">
    <property type="entry name" value="E1-E2_ATPase"/>
    <property type="match status" value="1"/>
</dbReference>
<dbReference type="SUPFAM" id="SSF81660">
    <property type="entry name" value="Metal cation-transporting ATPase, ATP-binding domain N"/>
    <property type="match status" value="1"/>
</dbReference>
<dbReference type="SMART" id="SM00831">
    <property type="entry name" value="Cation_ATPase_N"/>
    <property type="match status" value="1"/>
</dbReference>
<feature type="transmembrane region" description="Helical" evidence="10">
    <location>
        <begin position="763"/>
        <end position="783"/>
    </location>
</feature>
<evidence type="ECO:0000256" key="9">
    <source>
        <dbReference type="ARBA" id="ARBA00023136"/>
    </source>
</evidence>
<dbReference type="InterPro" id="IPR023214">
    <property type="entry name" value="HAD_sf"/>
</dbReference>
<dbReference type="Gene3D" id="2.70.150.10">
    <property type="entry name" value="Calcium-transporting ATPase, cytoplasmic transduction domain A"/>
    <property type="match status" value="1"/>
</dbReference>
<keyword evidence="5" id="KW-0547">Nucleotide-binding</keyword>
<dbReference type="GO" id="GO:0005886">
    <property type="term" value="C:plasma membrane"/>
    <property type="evidence" value="ECO:0007669"/>
    <property type="project" value="UniProtKB-SubCell"/>
</dbReference>
<dbReference type="GO" id="GO:0016887">
    <property type="term" value="F:ATP hydrolysis activity"/>
    <property type="evidence" value="ECO:0007669"/>
    <property type="project" value="InterPro"/>
</dbReference>
<sequence length="892" mass="97385">MIQVQWHNLTTEELYDITGSGPGGLSDVRAREITKTAGENSIPEGRRYSRARLFAEQFNNSLILILLGAAIISFSLNHIIDGIFMLIVLLVNGIVSFLQENKANTSLQALRKMAQTMASVLRAGNRKELNATELVPGDIIIVKAGNKVPADARIIEATRLTINEAALTGEWSPIEKYPDKVAADAPVFERHNMAFMGTTVETGRATLLVVAIGAETEFGKIAVSLREAERRPTPLQKKIAHMSRILGAVISAIIVFIIVLGVMRGEPFADMLIASLALAASAIPEGLLPAITIVLVMGMQRILKEKGLVRKLAATETLGSVTVICTDKTGTLTEGTMQVSHILTATHELPIDGPAGMREVAKNGEKEDSHMTALRIAAMVNEAYIENPQDELHKWIVRGTPTERALLLAAIQAGLDRNELWQGRWIEDMALFDSETKYAATLFGTTEGTFELLVMGAAEQLTALSNSVDKNGEHQPIGEKERERVIRHMEMTTSTGLRVIACAKKTFKTFPAYKTVGELVNHLTLVGLIAIKDPLRSDARHTVNIAKGAGIRTVLMTGDHRLTARTIAKEVGIPSEETCVMEGSEIDIATDEELREIAKGVCLYARVSPHHKLRIVRALQHNGEVVAMIGDGVNDAPALQASDIGIALGSGTDAAREASDIVLLDNSLKTVLKTIEEGRIMFNNIRKIFMYLIADSFAELFLFIVTISFALPIPLLPTQLLWINVVEDGLPNIALTTEREKHGIMQEPPRNPAEPFLNNQMKLWMALIFIIMGATAITIYMTFMAQTGNVALARTAVFAFSCIDSLLFSFSVRSLKTGMFTRNIFENRFVTGAAALGLLLLGAAIYAPGVKTIVRTVPLEPIHWAIIGGLGLVEITLIEIAKYFIFIRKKAQ</sequence>
<gene>
    <name evidence="12" type="ORF">A2610_01405</name>
</gene>
<dbReference type="InterPro" id="IPR036412">
    <property type="entry name" value="HAD-like_sf"/>
</dbReference>
<dbReference type="PROSITE" id="PS00154">
    <property type="entry name" value="ATPASE_E1_E2"/>
    <property type="match status" value="1"/>
</dbReference>
<dbReference type="Pfam" id="PF08282">
    <property type="entry name" value="Hydrolase_3"/>
    <property type="match status" value="1"/>
</dbReference>
<dbReference type="InterPro" id="IPR018303">
    <property type="entry name" value="ATPase_P-typ_P_site"/>
</dbReference>
<dbReference type="NCBIfam" id="TIGR01494">
    <property type="entry name" value="ATPase_P-type"/>
    <property type="match status" value="2"/>
</dbReference>
<accession>A0A1F8E2V0</accession>
<dbReference type="SUPFAM" id="SSF81653">
    <property type="entry name" value="Calcium ATPase, transduction domain A"/>
    <property type="match status" value="1"/>
</dbReference>
<dbReference type="InterPro" id="IPR008250">
    <property type="entry name" value="ATPase_P-typ_transduc_dom_A_sf"/>
</dbReference>
<evidence type="ECO:0000313" key="13">
    <source>
        <dbReference type="Proteomes" id="UP000179057"/>
    </source>
</evidence>
<evidence type="ECO:0000256" key="1">
    <source>
        <dbReference type="ARBA" id="ARBA00004651"/>
    </source>
</evidence>
<dbReference type="Gene3D" id="3.40.50.1000">
    <property type="entry name" value="HAD superfamily/HAD-like"/>
    <property type="match status" value="1"/>
</dbReference>
<dbReference type="AlphaFoldDB" id="A0A1F8E2V0"/>
<dbReference type="SFLD" id="SFLDG00002">
    <property type="entry name" value="C1.7:_P-type_atpase_like"/>
    <property type="match status" value="1"/>
</dbReference>
<dbReference type="SFLD" id="SFLDF00027">
    <property type="entry name" value="p-type_atpase"/>
    <property type="match status" value="1"/>
</dbReference>
<evidence type="ECO:0000256" key="2">
    <source>
        <dbReference type="ARBA" id="ARBA00005675"/>
    </source>
</evidence>
<protein>
    <recommendedName>
        <fullName evidence="11">Cation-transporting P-type ATPase N-terminal domain-containing protein</fullName>
    </recommendedName>
</protein>
<keyword evidence="7" id="KW-1278">Translocase</keyword>
<dbReference type="InterPro" id="IPR001757">
    <property type="entry name" value="P_typ_ATPase"/>
</dbReference>
<dbReference type="InterPro" id="IPR023299">
    <property type="entry name" value="ATPase_P-typ_cyto_dom_N"/>
</dbReference>
<feature type="transmembrane region" description="Helical" evidence="10">
    <location>
        <begin position="688"/>
        <end position="711"/>
    </location>
</feature>
<dbReference type="Gene3D" id="1.20.1110.10">
    <property type="entry name" value="Calcium-transporting ATPase, transmembrane domain"/>
    <property type="match status" value="1"/>
</dbReference>
<dbReference type="Pfam" id="PF13246">
    <property type="entry name" value="Cation_ATPase"/>
    <property type="match status" value="1"/>
</dbReference>
<feature type="transmembrane region" description="Helical" evidence="10">
    <location>
        <begin position="58"/>
        <end position="76"/>
    </location>
</feature>
<dbReference type="PANTHER" id="PTHR43294">
    <property type="entry name" value="SODIUM/POTASSIUM-TRANSPORTING ATPASE SUBUNIT ALPHA"/>
    <property type="match status" value="1"/>
</dbReference>
<dbReference type="PANTHER" id="PTHR43294:SF21">
    <property type="entry name" value="CATION TRANSPORTING ATPASE"/>
    <property type="match status" value="1"/>
</dbReference>
<dbReference type="PRINTS" id="PR00120">
    <property type="entry name" value="HATPASE"/>
</dbReference>
<dbReference type="PRINTS" id="PR00119">
    <property type="entry name" value="CATATPASE"/>
</dbReference>
<feature type="transmembrane region" description="Helical" evidence="10">
    <location>
        <begin position="245"/>
        <end position="265"/>
    </location>
</feature>
<evidence type="ECO:0000256" key="6">
    <source>
        <dbReference type="ARBA" id="ARBA00022840"/>
    </source>
</evidence>
<dbReference type="SUPFAM" id="SSF56784">
    <property type="entry name" value="HAD-like"/>
    <property type="match status" value="1"/>
</dbReference>
<dbReference type="InterPro" id="IPR023298">
    <property type="entry name" value="ATPase_P-typ_TM_dom_sf"/>
</dbReference>
<dbReference type="SFLD" id="SFLDS00003">
    <property type="entry name" value="Haloacid_Dehalogenase"/>
    <property type="match status" value="1"/>
</dbReference>
<dbReference type="InterPro" id="IPR050510">
    <property type="entry name" value="Cation_transp_ATPase_P-type"/>
</dbReference>
<evidence type="ECO:0000256" key="3">
    <source>
        <dbReference type="ARBA" id="ARBA00022475"/>
    </source>
</evidence>
<evidence type="ECO:0000256" key="10">
    <source>
        <dbReference type="SAM" id="Phobius"/>
    </source>
</evidence>
<evidence type="ECO:0000313" key="12">
    <source>
        <dbReference type="EMBL" id="OGM94619.1"/>
    </source>
</evidence>
<dbReference type="InterPro" id="IPR006068">
    <property type="entry name" value="ATPase_P-typ_cation-transptr_C"/>
</dbReference>
<feature type="transmembrane region" description="Helical" evidence="10">
    <location>
        <begin position="829"/>
        <end position="850"/>
    </location>
</feature>
<dbReference type="InterPro" id="IPR059000">
    <property type="entry name" value="ATPase_P-type_domA"/>
</dbReference>
<keyword evidence="6" id="KW-0067">ATP-binding</keyword>
<dbReference type="Pfam" id="PF00689">
    <property type="entry name" value="Cation_ATPase_C"/>
    <property type="match status" value="1"/>
</dbReference>
<evidence type="ECO:0000256" key="7">
    <source>
        <dbReference type="ARBA" id="ARBA00022967"/>
    </source>
</evidence>
<evidence type="ECO:0000256" key="5">
    <source>
        <dbReference type="ARBA" id="ARBA00022741"/>
    </source>
</evidence>